<organism evidence="1 2">
    <name type="scientific">Haloferax larsenii</name>
    <dbReference type="NCBI Taxonomy" id="302484"/>
    <lineage>
        <taxon>Archaea</taxon>
        <taxon>Methanobacteriati</taxon>
        <taxon>Methanobacteriota</taxon>
        <taxon>Stenosarchaea group</taxon>
        <taxon>Halobacteria</taxon>
        <taxon>Halobacteriales</taxon>
        <taxon>Haloferacaceae</taxon>
        <taxon>Haloferax</taxon>
    </lineage>
</organism>
<proteinExistence type="predicted"/>
<gene>
    <name evidence="1" type="ORF">SAMN04488691_102225</name>
</gene>
<dbReference type="AlphaFoldDB" id="A0A1H7L8E1"/>
<dbReference type="Proteomes" id="UP000183894">
    <property type="component" value="Unassembled WGS sequence"/>
</dbReference>
<protein>
    <submittedName>
        <fullName evidence="1">Uncharacterized protein</fullName>
    </submittedName>
</protein>
<evidence type="ECO:0000313" key="2">
    <source>
        <dbReference type="Proteomes" id="UP000183894"/>
    </source>
</evidence>
<name>A0A1H7L8E1_HALLR</name>
<reference evidence="1 2" key="1">
    <citation type="submission" date="2016-10" db="EMBL/GenBank/DDBJ databases">
        <authorList>
            <person name="de Groot N.N."/>
        </authorList>
    </citation>
    <scope>NUCLEOTIDE SEQUENCE [LARGE SCALE GENOMIC DNA]</scope>
    <source>
        <strain evidence="1 2">CDM_5</strain>
    </source>
</reference>
<dbReference type="OrthoDB" id="337144at2157"/>
<evidence type="ECO:0000313" key="1">
    <source>
        <dbReference type="EMBL" id="SEK94527.1"/>
    </source>
</evidence>
<accession>A0A1H7L8E1</accession>
<dbReference type="EMBL" id="FOAD01000002">
    <property type="protein sequence ID" value="SEK94527.1"/>
    <property type="molecule type" value="Genomic_DNA"/>
</dbReference>
<dbReference type="RefSeq" id="WP_170836884.1">
    <property type="nucleotide sequence ID" value="NZ_FOAD01000002.1"/>
</dbReference>
<sequence length="56" mass="6129">MAGEQRVRLSERDAMEMGIRCPNCGTYTSFGDILATGQCRGMECVTGLELELVISE</sequence>